<keyword evidence="5" id="KW-1185">Reference proteome</keyword>
<dbReference type="PRINTS" id="PR00081">
    <property type="entry name" value="GDHRDH"/>
</dbReference>
<reference evidence="4 5" key="1">
    <citation type="submission" date="2024-05" db="EMBL/GenBank/DDBJ databases">
        <title>Roseateles sp. 2.12 16S ribosomal RNA gene Genome sequencing and assembly.</title>
        <authorList>
            <person name="Woo H."/>
        </authorList>
    </citation>
    <scope>NUCLEOTIDE SEQUENCE [LARGE SCALE GENOMIC DNA]</scope>
    <source>
        <strain evidence="4 5">2.12</strain>
    </source>
</reference>
<dbReference type="RefSeq" id="WP_347609765.1">
    <property type="nucleotide sequence ID" value="NZ_JBDPZC010000004.1"/>
</dbReference>
<dbReference type="Proteomes" id="UP001462640">
    <property type="component" value="Unassembled WGS sequence"/>
</dbReference>
<feature type="domain" description="Ketoreductase" evidence="3">
    <location>
        <begin position="7"/>
        <end position="188"/>
    </location>
</feature>
<evidence type="ECO:0000313" key="5">
    <source>
        <dbReference type="Proteomes" id="UP001462640"/>
    </source>
</evidence>
<dbReference type="EMBL" id="JBDPZC010000004">
    <property type="protein sequence ID" value="MEO3713379.1"/>
    <property type="molecule type" value="Genomic_DNA"/>
</dbReference>
<dbReference type="PANTHER" id="PTHR42760:SF133">
    <property type="entry name" value="3-OXOACYL-[ACYL-CARRIER-PROTEIN] REDUCTASE"/>
    <property type="match status" value="1"/>
</dbReference>
<dbReference type="Pfam" id="PF13561">
    <property type="entry name" value="adh_short_C2"/>
    <property type="match status" value="1"/>
</dbReference>
<protein>
    <submittedName>
        <fullName evidence="4">SDR family oxidoreductase</fullName>
    </submittedName>
</protein>
<dbReference type="Gene3D" id="3.40.50.720">
    <property type="entry name" value="NAD(P)-binding Rossmann-like Domain"/>
    <property type="match status" value="1"/>
</dbReference>
<dbReference type="NCBIfam" id="NF005559">
    <property type="entry name" value="PRK07231.1"/>
    <property type="match status" value="1"/>
</dbReference>
<dbReference type="InterPro" id="IPR036291">
    <property type="entry name" value="NAD(P)-bd_dom_sf"/>
</dbReference>
<evidence type="ECO:0000313" key="4">
    <source>
        <dbReference type="EMBL" id="MEO3713379.1"/>
    </source>
</evidence>
<evidence type="ECO:0000256" key="1">
    <source>
        <dbReference type="ARBA" id="ARBA00006484"/>
    </source>
</evidence>
<name>A0ABV0GE96_9BURK</name>
<evidence type="ECO:0000259" key="3">
    <source>
        <dbReference type="SMART" id="SM00822"/>
    </source>
</evidence>
<dbReference type="PANTHER" id="PTHR42760">
    <property type="entry name" value="SHORT-CHAIN DEHYDROGENASES/REDUCTASES FAMILY MEMBER"/>
    <property type="match status" value="1"/>
</dbReference>
<dbReference type="PRINTS" id="PR00080">
    <property type="entry name" value="SDRFAMILY"/>
</dbReference>
<evidence type="ECO:0000256" key="2">
    <source>
        <dbReference type="ARBA" id="ARBA00023002"/>
    </source>
</evidence>
<dbReference type="InterPro" id="IPR057326">
    <property type="entry name" value="KR_dom"/>
</dbReference>
<comment type="similarity">
    <text evidence="1">Belongs to the short-chain dehydrogenases/reductases (SDR) family.</text>
</comment>
<dbReference type="SUPFAM" id="SSF51735">
    <property type="entry name" value="NAD(P)-binding Rossmann-fold domains"/>
    <property type="match status" value="1"/>
</dbReference>
<dbReference type="SMART" id="SM00822">
    <property type="entry name" value="PKS_KR"/>
    <property type="match status" value="1"/>
</dbReference>
<gene>
    <name evidence="4" type="ORF">ABDJ40_11455</name>
</gene>
<keyword evidence="2" id="KW-0560">Oxidoreductase</keyword>
<organism evidence="4 5">
    <name type="scientific">Roseateles flavus</name>
    <dbReference type="NCBI Taxonomy" id="3149041"/>
    <lineage>
        <taxon>Bacteria</taxon>
        <taxon>Pseudomonadati</taxon>
        <taxon>Pseudomonadota</taxon>
        <taxon>Betaproteobacteria</taxon>
        <taxon>Burkholderiales</taxon>
        <taxon>Sphaerotilaceae</taxon>
        <taxon>Roseateles</taxon>
    </lineage>
</organism>
<proteinExistence type="inferred from homology"/>
<sequence length="254" mass="25973">MARLAGKVALVTGASSGIGRAAALAMAGEGARLVLGARSRERLEAVAEQIRRTGGQAHALAGDVQDEAYAQALVDQAVSAFGGLDIAFNNAGTLGAMGESPAITREAWDETLAINLSSAFLAAKHQVPAMLRRGKGSVIFTSTFVGYTVGFPGMAAYAASKSGLLGLTQALAAEFGGQGIRVNALLPGGTDTPMGRQLADTEDKRRHVGSLHALKRLATPEEIAGTVLYLASEASSFTTGTALLVDGGMSITRT</sequence>
<dbReference type="InterPro" id="IPR002347">
    <property type="entry name" value="SDR_fam"/>
</dbReference>
<comment type="caution">
    <text evidence="4">The sequence shown here is derived from an EMBL/GenBank/DDBJ whole genome shotgun (WGS) entry which is preliminary data.</text>
</comment>
<dbReference type="CDD" id="cd05233">
    <property type="entry name" value="SDR_c"/>
    <property type="match status" value="1"/>
</dbReference>
<dbReference type="NCBIfam" id="NF005681">
    <property type="entry name" value="PRK07478.1"/>
    <property type="match status" value="1"/>
</dbReference>
<accession>A0ABV0GE96</accession>